<dbReference type="PANTHER" id="PTHR37540">
    <property type="entry name" value="TRANSCRIPTION FACTOR (ACR-2), PUTATIVE-RELATED-RELATED"/>
    <property type="match status" value="1"/>
</dbReference>
<keyword evidence="3" id="KW-1185">Reference proteome</keyword>
<comment type="caution">
    <text evidence="2">The sequence shown here is derived from an EMBL/GenBank/DDBJ whole genome shotgun (WGS) entry which is preliminary data.</text>
</comment>
<name>A0ABR1HL04_9HYPO</name>
<evidence type="ECO:0000313" key="3">
    <source>
        <dbReference type="Proteomes" id="UP001498476"/>
    </source>
</evidence>
<dbReference type="EMBL" id="JAZAVJ010000022">
    <property type="protein sequence ID" value="KAK7421489.1"/>
    <property type="molecule type" value="Genomic_DNA"/>
</dbReference>
<feature type="region of interest" description="Disordered" evidence="1">
    <location>
        <begin position="1"/>
        <end position="47"/>
    </location>
</feature>
<accession>A0ABR1HL04</accession>
<proteinExistence type="predicted"/>
<gene>
    <name evidence="2" type="ORF">QQX98_002188</name>
</gene>
<protein>
    <submittedName>
        <fullName evidence="2">Uncharacterized protein</fullName>
    </submittedName>
</protein>
<evidence type="ECO:0000256" key="1">
    <source>
        <dbReference type="SAM" id="MobiDB-lite"/>
    </source>
</evidence>
<evidence type="ECO:0000313" key="2">
    <source>
        <dbReference type="EMBL" id="KAK7421489.1"/>
    </source>
</evidence>
<reference evidence="2 3" key="1">
    <citation type="journal article" date="2025" name="Microbiol. Resour. Announc.">
        <title>Draft genome sequences for Neonectria magnoliae and Neonectria punicea, canker pathogens of Liriodendron tulipifera and Acer saccharum in West Virginia.</title>
        <authorList>
            <person name="Petronek H.M."/>
            <person name="Kasson M.T."/>
            <person name="Metheny A.M."/>
            <person name="Stauder C.M."/>
            <person name="Lovett B."/>
            <person name="Lynch S.C."/>
            <person name="Garnas J.R."/>
            <person name="Kasson L.R."/>
            <person name="Stajich J.E."/>
        </authorList>
    </citation>
    <scope>NUCLEOTIDE SEQUENCE [LARGE SCALE GENOMIC DNA]</scope>
    <source>
        <strain evidence="2 3">NRRL 64653</strain>
    </source>
</reference>
<dbReference type="Proteomes" id="UP001498476">
    <property type="component" value="Unassembled WGS sequence"/>
</dbReference>
<feature type="compositionally biased region" description="Basic residues" evidence="1">
    <location>
        <begin position="14"/>
        <end position="23"/>
    </location>
</feature>
<organism evidence="2 3">
    <name type="scientific">Neonectria punicea</name>
    <dbReference type="NCBI Taxonomy" id="979145"/>
    <lineage>
        <taxon>Eukaryota</taxon>
        <taxon>Fungi</taxon>
        <taxon>Dikarya</taxon>
        <taxon>Ascomycota</taxon>
        <taxon>Pezizomycotina</taxon>
        <taxon>Sordariomycetes</taxon>
        <taxon>Hypocreomycetidae</taxon>
        <taxon>Hypocreales</taxon>
        <taxon>Nectriaceae</taxon>
        <taxon>Neonectria</taxon>
    </lineage>
</organism>
<sequence length="520" mass="58945">MPFSSVVSPESPPRKKPRPRKPASRSVPNKFEFVSSDPGGKPDPNARKVIRSHVMRGKNTKRHCNEQRHAVPLVNNLASGAQDGVLADKEVGTETRTVPTPYAGSTNIVVQSPCLPGLLPVSSDLMLFNFATPLDGLSRYLIFRFLTTVKETMYPVEWCFQYDRTKVCWFRWLLEDNTYLQSVLFMVSAFQDLVTMQIAAGGSHTCWSGNFSPQTETRLRHTIRLLQEKIQDRERQLEDTTMSVVTTLAMLADATSDAVAFEAHVTGLKEMVRMRGGLAGFNHNRQLQIKLCRVDLGWALSHGSKPEIYDGKVSWEPFLEAALQTSSIPYHRAPSTRIQNAVEPWDYRLRNVFVDLQDFASMANSLIPSHEKLRPELFQEIMLSIQCRLLSLEYAVDLYPLEESIRLGLLAFESTVFLQTPKLGVKLRSDRFAGQLHQAIMKLHTDTPEFADLKLWLVLVGSILVFNGDEAWLVESINELSGNQTWMEVRKRVKDVMWIDIIHDGPGRHAFETAQRGYVI</sequence>